<organism evidence="3 4">
    <name type="scientific">Candidatus Williamhamiltonella defendens</name>
    <dbReference type="NCBI Taxonomy" id="138072"/>
    <lineage>
        <taxon>Bacteria</taxon>
        <taxon>Pseudomonadati</taxon>
        <taxon>Pseudomonadota</taxon>
        <taxon>Gammaproteobacteria</taxon>
        <taxon>Enterobacterales</taxon>
        <taxon>Enterobacteriaceae</taxon>
        <taxon>aphid secondary symbionts</taxon>
        <taxon>Candidatus Williamhamiltonella</taxon>
    </lineage>
</organism>
<reference evidence="4" key="1">
    <citation type="submission" date="2016-10" db="EMBL/GenBank/DDBJ databases">
        <authorList>
            <person name="Chevignon G."/>
        </authorList>
    </citation>
    <scope>NUCLEOTIDE SEQUENCE [LARGE SCALE GENOMIC DNA]</scope>
    <source>
        <strain evidence="4">ZA17</strain>
    </source>
</reference>
<reference evidence="4" key="3">
    <citation type="submission" date="2017-11" db="EMBL/GenBank/DDBJ databases">
        <title>PacBio sequencing of new strain of the secondary endosymbiont Candidatus Hamiltonella defensa.</title>
        <authorList>
            <person name="Strand M.R."/>
            <person name="Oliver K."/>
        </authorList>
    </citation>
    <scope>NUCLEOTIDE SEQUENCE [LARGE SCALE GENOMIC DNA]</scope>
    <source>
        <strain evidence="4">ZA17</strain>
    </source>
</reference>
<dbReference type="EMBL" id="CP022932">
    <property type="protein sequence ID" value="ASV33701.1"/>
    <property type="molecule type" value="Genomic_DNA"/>
</dbReference>
<dbReference type="EMBL" id="CP017613">
    <property type="protein sequence ID" value="ATW33290.1"/>
    <property type="molecule type" value="Genomic_DNA"/>
</dbReference>
<dbReference type="AlphaFoldDB" id="A0A2D3T659"/>
<feature type="signal peptide" evidence="1">
    <location>
        <begin position="1"/>
        <end position="22"/>
    </location>
</feature>
<accession>A0A2D3T659</accession>
<name>A0A2D3T659_9ENTR</name>
<keyword evidence="1" id="KW-0732">Signal</keyword>
<protein>
    <recommendedName>
        <fullName evidence="5">Fimbrial protein</fullName>
    </recommendedName>
</protein>
<evidence type="ECO:0008006" key="5">
    <source>
        <dbReference type="Google" id="ProtNLM"/>
    </source>
</evidence>
<reference evidence="3" key="4">
    <citation type="journal article" date="2018" name="Genome Biol. Evol.">
        <title>Culture-Facilitated Comparative Genomics of the Facultative Symbiont Hamiltonella defensa.</title>
        <authorList>
            <person name="Chevignon G."/>
            <person name="Boyd B.M."/>
            <person name="Brandt J.W."/>
            <person name="Oliver K.M."/>
            <person name="Strand M.R."/>
        </authorList>
    </citation>
    <scope>NUCLEOTIDE SEQUENCE</scope>
    <source>
        <strain evidence="3">ZA17</strain>
    </source>
</reference>
<dbReference type="Proteomes" id="UP000229055">
    <property type="component" value="Chromosome"/>
</dbReference>
<evidence type="ECO:0000313" key="2">
    <source>
        <dbReference type="EMBL" id="ASV33701.1"/>
    </source>
</evidence>
<gene>
    <name evidence="3" type="ORF">BJP43_02220</name>
    <name evidence="2" type="ORF">CJJ18_06425</name>
</gene>
<evidence type="ECO:0000313" key="3">
    <source>
        <dbReference type="EMBL" id="ATW33290.1"/>
    </source>
</evidence>
<dbReference type="RefSeq" id="WP_095034370.1">
    <property type="nucleotide sequence ID" value="NZ_CADIJH010000002.1"/>
</dbReference>
<evidence type="ECO:0000313" key="4">
    <source>
        <dbReference type="Proteomes" id="UP000229055"/>
    </source>
</evidence>
<evidence type="ECO:0000256" key="1">
    <source>
        <dbReference type="SAM" id="SignalP"/>
    </source>
</evidence>
<dbReference type="Proteomes" id="UP000792865">
    <property type="component" value="Chromosome"/>
</dbReference>
<sequence>MKKLTMFCFALNILLNTTFVQATALGTQAKEQKITVKASIKPVLDMKIARAGSSALIENLSLTPSLETPLLYETSQAATISTLGYDSGHRFKISLSKELVLELTKKGQKDEIRDARVLFKGQDLTVNNPIEFTPDNNKIEGLLKIIAKVTENQKVGVYSGELILKVEEVA</sequence>
<dbReference type="Gene3D" id="2.60.40.2040">
    <property type="entry name" value="CFA/I fimbrial subunit E, pilin domain"/>
    <property type="match status" value="1"/>
</dbReference>
<proteinExistence type="predicted"/>
<feature type="chain" id="PRO_5041602730" description="Fimbrial protein" evidence="1">
    <location>
        <begin position="23"/>
        <end position="170"/>
    </location>
</feature>
<reference evidence="2" key="2">
    <citation type="submission" date="2017-08" db="EMBL/GenBank/DDBJ databases">
        <title>Genome sequence of Candidatus Hamiltonella defensa from Acyrthosiphon pisum strain MI47.</title>
        <authorList>
            <person name="Patel V.A."/>
            <person name="Chevignon G."/>
            <person name="Russell J.A."/>
            <person name="Oliver K.M."/>
        </authorList>
    </citation>
    <scope>NUCLEOTIDE SEQUENCE</scope>
    <source>
        <strain evidence="2">MI47</strain>
    </source>
</reference>